<dbReference type="Proteomes" id="UP000824120">
    <property type="component" value="Chromosome 11"/>
</dbReference>
<evidence type="ECO:0000313" key="2">
    <source>
        <dbReference type="Proteomes" id="UP000824120"/>
    </source>
</evidence>
<protein>
    <submittedName>
        <fullName evidence="1">Uncharacterized protein</fullName>
    </submittedName>
</protein>
<gene>
    <name evidence="1" type="ORF">H5410_056438</name>
</gene>
<accession>A0A9J5WMP6</accession>
<keyword evidence="2" id="KW-1185">Reference proteome</keyword>
<organism evidence="1 2">
    <name type="scientific">Solanum commersonii</name>
    <name type="common">Commerson's wild potato</name>
    <name type="synonym">Commerson's nightshade</name>
    <dbReference type="NCBI Taxonomy" id="4109"/>
    <lineage>
        <taxon>Eukaryota</taxon>
        <taxon>Viridiplantae</taxon>
        <taxon>Streptophyta</taxon>
        <taxon>Embryophyta</taxon>
        <taxon>Tracheophyta</taxon>
        <taxon>Spermatophyta</taxon>
        <taxon>Magnoliopsida</taxon>
        <taxon>eudicotyledons</taxon>
        <taxon>Gunneridae</taxon>
        <taxon>Pentapetalae</taxon>
        <taxon>asterids</taxon>
        <taxon>lamiids</taxon>
        <taxon>Solanales</taxon>
        <taxon>Solanaceae</taxon>
        <taxon>Solanoideae</taxon>
        <taxon>Solaneae</taxon>
        <taxon>Solanum</taxon>
    </lineage>
</organism>
<comment type="caution">
    <text evidence="1">The sequence shown here is derived from an EMBL/GenBank/DDBJ whole genome shotgun (WGS) entry which is preliminary data.</text>
</comment>
<name>A0A9J5WMP6_SOLCO</name>
<sequence>MAKSGVYLLWESFDLENGSVCPSRSTGSITKVLTNGVHLLRGSFNDENGPVYPSGPTDSIAKVLTDVQEKFQQKRG</sequence>
<proteinExistence type="predicted"/>
<dbReference type="EMBL" id="JACXVP010000011">
    <property type="protein sequence ID" value="KAG5576304.1"/>
    <property type="molecule type" value="Genomic_DNA"/>
</dbReference>
<reference evidence="1 2" key="1">
    <citation type="submission" date="2020-09" db="EMBL/GenBank/DDBJ databases">
        <title>De no assembly of potato wild relative species, Solanum commersonii.</title>
        <authorList>
            <person name="Cho K."/>
        </authorList>
    </citation>
    <scope>NUCLEOTIDE SEQUENCE [LARGE SCALE GENOMIC DNA]</scope>
    <source>
        <strain evidence="1">LZ3.2</strain>
        <tissue evidence="1">Leaf</tissue>
    </source>
</reference>
<dbReference type="AlphaFoldDB" id="A0A9J5WMP6"/>
<evidence type="ECO:0000313" key="1">
    <source>
        <dbReference type="EMBL" id="KAG5576304.1"/>
    </source>
</evidence>